<keyword evidence="1" id="KW-0812">Transmembrane</keyword>
<keyword evidence="1" id="KW-1133">Transmembrane helix</keyword>
<evidence type="ECO:0000313" key="2">
    <source>
        <dbReference type="EMBL" id="NBC72988.1"/>
    </source>
</evidence>
<evidence type="ECO:0000313" key="3">
    <source>
        <dbReference type="Proteomes" id="UP000558113"/>
    </source>
</evidence>
<dbReference type="Gene3D" id="1.20.210.10">
    <property type="entry name" value="Cytochrome c oxidase-like, subunit I domain"/>
    <property type="match status" value="1"/>
</dbReference>
<feature type="transmembrane region" description="Helical" evidence="1">
    <location>
        <begin position="37"/>
        <end position="56"/>
    </location>
</feature>
<dbReference type="OrthoDB" id="9808748at2"/>
<sequence length="140" mass="15717">MGIRFLKMAVVYIVAGICIGIYMGISLNFALTSVHTHANLLGWATLAICGLIYLRFPKAAESPLAKWHFWLHAIGLPLMLIMLTMMANDYTYEWVTILKRVGETLAGTGVFIFGINVFKNINEEEFVVPVRNGDSKEVRH</sequence>
<name>A0A7X4YV22_9BACL</name>
<dbReference type="InterPro" id="IPR036927">
    <property type="entry name" value="Cyt_c_oxase-like_su1_sf"/>
</dbReference>
<dbReference type="AlphaFoldDB" id="A0A7X4YV22"/>
<protein>
    <recommendedName>
        <fullName evidence="4">Cytochrome-c oxidase</fullName>
    </recommendedName>
</protein>
<dbReference type="SUPFAM" id="SSF81442">
    <property type="entry name" value="Cytochrome c oxidase subunit I-like"/>
    <property type="match status" value="1"/>
</dbReference>
<dbReference type="RefSeq" id="WP_161704503.1">
    <property type="nucleotide sequence ID" value="NZ_JAAAMU010000025.1"/>
</dbReference>
<evidence type="ECO:0008006" key="4">
    <source>
        <dbReference type="Google" id="ProtNLM"/>
    </source>
</evidence>
<gene>
    <name evidence="2" type="ORF">GT003_28825</name>
</gene>
<keyword evidence="3" id="KW-1185">Reference proteome</keyword>
<keyword evidence="1" id="KW-0472">Membrane</keyword>
<proteinExistence type="predicted"/>
<accession>A0A7X4YV22</accession>
<reference evidence="2 3" key="1">
    <citation type="submission" date="2020-01" db="EMBL/GenBank/DDBJ databases">
        <title>Paenibacillus soybeanensis sp. nov. isolated from the nodules of soybean (Glycine max(L.) Merr).</title>
        <authorList>
            <person name="Wang H."/>
        </authorList>
    </citation>
    <scope>NUCLEOTIDE SEQUENCE [LARGE SCALE GENOMIC DNA]</scope>
    <source>
        <strain evidence="2 3">DSM 23054</strain>
    </source>
</reference>
<comment type="caution">
    <text evidence="2">The sequence shown here is derived from an EMBL/GenBank/DDBJ whole genome shotgun (WGS) entry which is preliminary data.</text>
</comment>
<organism evidence="2 3">
    <name type="scientific">Paenibacillus sacheonensis</name>
    <dbReference type="NCBI Taxonomy" id="742054"/>
    <lineage>
        <taxon>Bacteria</taxon>
        <taxon>Bacillati</taxon>
        <taxon>Bacillota</taxon>
        <taxon>Bacilli</taxon>
        <taxon>Bacillales</taxon>
        <taxon>Paenibacillaceae</taxon>
        <taxon>Paenibacillus</taxon>
    </lineage>
</organism>
<feature type="transmembrane region" description="Helical" evidence="1">
    <location>
        <begin position="9"/>
        <end position="31"/>
    </location>
</feature>
<feature type="transmembrane region" description="Helical" evidence="1">
    <location>
        <begin position="68"/>
        <end position="87"/>
    </location>
</feature>
<dbReference type="Proteomes" id="UP000558113">
    <property type="component" value="Unassembled WGS sequence"/>
</dbReference>
<dbReference type="EMBL" id="JAAAMU010000025">
    <property type="protein sequence ID" value="NBC72988.1"/>
    <property type="molecule type" value="Genomic_DNA"/>
</dbReference>
<evidence type="ECO:0000256" key="1">
    <source>
        <dbReference type="SAM" id="Phobius"/>
    </source>
</evidence>